<evidence type="ECO:0000256" key="3">
    <source>
        <dbReference type="ARBA" id="ARBA00022827"/>
    </source>
</evidence>
<dbReference type="SUPFAM" id="SSF51905">
    <property type="entry name" value="FAD/NAD(P)-binding domain"/>
    <property type="match status" value="1"/>
</dbReference>
<evidence type="ECO:0000256" key="4">
    <source>
        <dbReference type="ARBA" id="ARBA00023002"/>
    </source>
</evidence>
<reference evidence="6" key="1">
    <citation type="journal article" date="2015" name="Nature">
        <title>Complex archaea that bridge the gap between prokaryotes and eukaryotes.</title>
        <authorList>
            <person name="Spang A."/>
            <person name="Saw J.H."/>
            <person name="Jorgensen S.L."/>
            <person name="Zaremba-Niedzwiedzka K."/>
            <person name="Martijn J."/>
            <person name="Lind A.E."/>
            <person name="van Eijk R."/>
            <person name="Schleper C."/>
            <person name="Guy L."/>
            <person name="Ettema T.J."/>
        </authorList>
    </citation>
    <scope>NUCLEOTIDE SEQUENCE</scope>
</reference>
<protein>
    <recommendedName>
        <fullName evidence="5">FAD-dependent oxidoreductase 2 FAD-binding domain-containing protein</fullName>
    </recommendedName>
</protein>
<dbReference type="PANTHER" id="PTHR43400:SF10">
    <property type="entry name" value="3-OXOSTEROID 1-DEHYDROGENASE"/>
    <property type="match status" value="1"/>
</dbReference>
<organism evidence="6">
    <name type="scientific">marine sediment metagenome</name>
    <dbReference type="NCBI Taxonomy" id="412755"/>
    <lineage>
        <taxon>unclassified sequences</taxon>
        <taxon>metagenomes</taxon>
        <taxon>ecological metagenomes</taxon>
    </lineage>
</organism>
<comment type="caution">
    <text evidence="6">The sequence shown here is derived from an EMBL/GenBank/DDBJ whole genome shotgun (WGS) entry which is preliminary data.</text>
</comment>
<gene>
    <name evidence="6" type="ORF">LCGC14_2422760</name>
</gene>
<feature type="domain" description="FAD-dependent oxidoreductase 2 FAD-binding" evidence="5">
    <location>
        <begin position="8"/>
        <end position="133"/>
    </location>
</feature>
<dbReference type="Pfam" id="PF00890">
    <property type="entry name" value="FAD_binding_2"/>
    <property type="match status" value="1"/>
</dbReference>
<sequence length="168" mass="18385">MQWDFTTDFIVIGSGAGGMAAATVASIEGADSLVIEKTAFYGGTTALSGGVVWIPNNDSMAKSGIADCENDGMRYLEQVVGPDVPEAKRRAYVQQAPAMVRFMAQHTDVVFMAADRYADYYPELEGGKSGGRSMEPQPMSRRILGDEAQFQRFPDYLKGFMKLKFLTK</sequence>
<dbReference type="GO" id="GO:0016491">
    <property type="term" value="F:oxidoreductase activity"/>
    <property type="evidence" value="ECO:0007669"/>
    <property type="project" value="UniProtKB-KW"/>
</dbReference>
<evidence type="ECO:0000259" key="5">
    <source>
        <dbReference type="Pfam" id="PF00890"/>
    </source>
</evidence>
<keyword evidence="3" id="KW-0274">FAD</keyword>
<dbReference type="AlphaFoldDB" id="A0A0F9BPC7"/>
<dbReference type="Gene3D" id="3.50.50.60">
    <property type="entry name" value="FAD/NAD(P)-binding domain"/>
    <property type="match status" value="1"/>
</dbReference>
<dbReference type="PANTHER" id="PTHR43400">
    <property type="entry name" value="FUMARATE REDUCTASE"/>
    <property type="match status" value="1"/>
</dbReference>
<name>A0A0F9BPC7_9ZZZZ</name>
<comment type="cofactor">
    <cofactor evidence="1">
        <name>FAD</name>
        <dbReference type="ChEBI" id="CHEBI:57692"/>
    </cofactor>
</comment>
<keyword evidence="2" id="KW-0285">Flavoprotein</keyword>
<evidence type="ECO:0000256" key="1">
    <source>
        <dbReference type="ARBA" id="ARBA00001974"/>
    </source>
</evidence>
<dbReference type="EMBL" id="LAZR01036880">
    <property type="protein sequence ID" value="KKL23700.1"/>
    <property type="molecule type" value="Genomic_DNA"/>
</dbReference>
<evidence type="ECO:0000313" key="6">
    <source>
        <dbReference type="EMBL" id="KKL23700.1"/>
    </source>
</evidence>
<dbReference type="InterPro" id="IPR003953">
    <property type="entry name" value="FAD-dep_OxRdtase_2_FAD-bd"/>
</dbReference>
<accession>A0A0F9BPC7</accession>
<keyword evidence="4" id="KW-0560">Oxidoreductase</keyword>
<proteinExistence type="predicted"/>
<evidence type="ECO:0000256" key="2">
    <source>
        <dbReference type="ARBA" id="ARBA00022630"/>
    </source>
</evidence>
<dbReference type="InterPro" id="IPR050315">
    <property type="entry name" value="FAD-oxidoreductase_2"/>
</dbReference>
<dbReference type="InterPro" id="IPR036188">
    <property type="entry name" value="FAD/NAD-bd_sf"/>
</dbReference>